<organism evidence="1 2">
    <name type="scientific">Aphanomyces astaci</name>
    <name type="common">Crayfish plague agent</name>
    <dbReference type="NCBI Taxonomy" id="112090"/>
    <lineage>
        <taxon>Eukaryota</taxon>
        <taxon>Sar</taxon>
        <taxon>Stramenopiles</taxon>
        <taxon>Oomycota</taxon>
        <taxon>Saprolegniomycetes</taxon>
        <taxon>Saprolegniales</taxon>
        <taxon>Verrucalvaceae</taxon>
        <taxon>Aphanomyces</taxon>
    </lineage>
</organism>
<reference evidence="1 2" key="1">
    <citation type="submission" date="2018-08" db="EMBL/GenBank/DDBJ databases">
        <title>Aphanomyces genome sequencing and annotation.</title>
        <authorList>
            <person name="Minardi D."/>
            <person name="Oidtmann B."/>
            <person name="Van Der Giezen M."/>
            <person name="Studholme D.J."/>
        </authorList>
    </citation>
    <scope>NUCLEOTIDE SEQUENCE [LARGE SCALE GENOMIC DNA]</scope>
    <source>
        <strain evidence="1 2">D2</strain>
    </source>
</reference>
<dbReference type="VEuPathDB" id="FungiDB:H257_12469"/>
<name>A0A397DMA7_APHAT</name>
<proteinExistence type="predicted"/>
<sequence length="414" mass="43266">MVIPGFTIYTNNIMKTTSFALVAYVAAAVNAQTTNSPTTTSTNCPTKLDPSNALVKTTGLPPDLVSELPSSWVGCLGTLNENTITADVTATFLAQPTCLAAAPYLIQLMQAFQSPTGGDLAPKNGNSTKDDDNIKVSSSYESYFLSFPDSDVQKICTPLTKSVPCLKAGILPAIFKQINSNPCCSAMVAEVKALTGETPDVLLANLVEKATDVVCTIQTPGFNGAANQTCGFSWVKSFTRGNTNTSDASVVALTGRGLTALQIPNDQGCAAVNGNSFTSTTGAAVTTLFVKPNVPGSCAKPADALLSWVRKFPVLTNATYSSIRLLDLFEDGKCVKGSLIANAVDIDDHIYRDFGVSKANFNASCFHLSNGAFQTCAFSDSIPQNSTPAATSAANRVAVVSMVASSVALLSLAW</sequence>
<dbReference type="Proteomes" id="UP000266643">
    <property type="component" value="Unassembled WGS sequence"/>
</dbReference>
<protein>
    <submittedName>
        <fullName evidence="1">Uncharacterized protein</fullName>
    </submittedName>
</protein>
<comment type="caution">
    <text evidence="1">The sequence shown here is derived from an EMBL/GenBank/DDBJ whole genome shotgun (WGS) entry which is preliminary data.</text>
</comment>
<gene>
    <name evidence="1" type="ORF">DYB30_000388</name>
</gene>
<dbReference type="EMBL" id="QUTD01004959">
    <property type="protein sequence ID" value="RHY65053.1"/>
    <property type="molecule type" value="Genomic_DNA"/>
</dbReference>
<evidence type="ECO:0000313" key="2">
    <source>
        <dbReference type="Proteomes" id="UP000266643"/>
    </source>
</evidence>
<accession>A0A397DMA7</accession>
<dbReference type="AlphaFoldDB" id="A0A397DMA7"/>
<evidence type="ECO:0000313" key="1">
    <source>
        <dbReference type="EMBL" id="RHY65053.1"/>
    </source>
</evidence>